<gene>
    <name evidence="1" type="ORF">MSG28_016128</name>
</gene>
<evidence type="ECO:0000313" key="2">
    <source>
        <dbReference type="Proteomes" id="UP001064048"/>
    </source>
</evidence>
<keyword evidence="2" id="KW-1185">Reference proteome</keyword>
<proteinExistence type="predicted"/>
<protein>
    <submittedName>
        <fullName evidence="1">Uncharacterized protein</fullName>
    </submittedName>
</protein>
<dbReference type="EMBL" id="CM046130">
    <property type="protein sequence ID" value="KAI8431649.1"/>
    <property type="molecule type" value="Genomic_DNA"/>
</dbReference>
<dbReference type="Proteomes" id="UP001064048">
    <property type="component" value="Chromosome 30"/>
</dbReference>
<name>A0ACC0K5K3_CHOFU</name>
<accession>A0ACC0K5K3</accession>
<evidence type="ECO:0000313" key="1">
    <source>
        <dbReference type="EMBL" id="KAI8431649.1"/>
    </source>
</evidence>
<reference evidence="1 2" key="1">
    <citation type="journal article" date="2022" name="Genome Biol. Evol.">
        <title>The Spruce Budworm Genome: Reconstructing the Evolutionary History of Antifreeze Proteins.</title>
        <authorList>
            <person name="Beliveau C."/>
            <person name="Gagne P."/>
            <person name="Picq S."/>
            <person name="Vernygora O."/>
            <person name="Keeling C.I."/>
            <person name="Pinkney K."/>
            <person name="Doucet D."/>
            <person name="Wen F."/>
            <person name="Johnston J.S."/>
            <person name="Maaroufi H."/>
            <person name="Boyle B."/>
            <person name="Laroche J."/>
            <person name="Dewar K."/>
            <person name="Juretic N."/>
            <person name="Blackburn G."/>
            <person name="Nisole A."/>
            <person name="Brunet B."/>
            <person name="Brandao M."/>
            <person name="Lumley L."/>
            <person name="Duan J."/>
            <person name="Quan G."/>
            <person name="Lucarotti C.J."/>
            <person name="Roe A.D."/>
            <person name="Sperling F.A.H."/>
            <person name="Levesque R.C."/>
            <person name="Cusson M."/>
        </authorList>
    </citation>
    <scope>NUCLEOTIDE SEQUENCE [LARGE SCALE GENOMIC DNA]</scope>
    <source>
        <strain evidence="1">Glfc:IPQL:Cfum</strain>
    </source>
</reference>
<organism evidence="1 2">
    <name type="scientific">Choristoneura fumiferana</name>
    <name type="common">Spruce budworm moth</name>
    <name type="synonym">Archips fumiferana</name>
    <dbReference type="NCBI Taxonomy" id="7141"/>
    <lineage>
        <taxon>Eukaryota</taxon>
        <taxon>Metazoa</taxon>
        <taxon>Ecdysozoa</taxon>
        <taxon>Arthropoda</taxon>
        <taxon>Hexapoda</taxon>
        <taxon>Insecta</taxon>
        <taxon>Pterygota</taxon>
        <taxon>Neoptera</taxon>
        <taxon>Endopterygota</taxon>
        <taxon>Lepidoptera</taxon>
        <taxon>Glossata</taxon>
        <taxon>Ditrysia</taxon>
        <taxon>Tortricoidea</taxon>
        <taxon>Tortricidae</taxon>
        <taxon>Tortricinae</taxon>
        <taxon>Choristoneura</taxon>
    </lineage>
</organism>
<comment type="caution">
    <text evidence="1">The sequence shown here is derived from an EMBL/GenBank/DDBJ whole genome shotgun (WGS) entry which is preliminary data.</text>
</comment>
<sequence length="470" mass="53809">MTVVLIPAPPPNFVVTPIHAPDLHRLGQLTRRPAPHIWEGCNSEFYMIWRRGWDGMLTVFFTEMPSRFRQSLPHECDACRLRFRSRLKLLKHRQSHRAVYTCNECGYASRFRTYVKNHWLMHKGTTYTCPYCQIVYNHQTSYYNHIRIQHPGENEACYECGETFAAGRGMNLHKALAHRTSDKSNAKHKCKDCGVKFLNAEALQRHEELGAGVPHAALWPCAACGDSCGSDTALKAHAAEQHTDRHHCDECNKTFLNSESFELHVQRKHMNKRAVEGPFRPRVGVGRRQPCVYVCEICGKVFKVVGPCGRSARITTTILLTNPAVKQQCLHCCVSTWRVRQPNSTLLQYHMNGHLAVKPFQCKQCPKTFPRQGALNLRNPISGVCICGCTQGERPYQCEQCPQAFASPSNLSRHTKYRHTKYRELVKCNICGKLLRAVSLSLHVRTVHQNLRYERKRNPKGRELLPSRDV</sequence>